<accession>A0ABX2CXT3</accession>
<protein>
    <submittedName>
        <fullName evidence="1">Uncharacterized protein</fullName>
    </submittedName>
</protein>
<proteinExistence type="predicted"/>
<keyword evidence="2" id="KW-1185">Reference proteome</keyword>
<name>A0ABX2CXT3_9CYAN</name>
<evidence type="ECO:0000313" key="2">
    <source>
        <dbReference type="Proteomes" id="UP000702425"/>
    </source>
</evidence>
<organism evidence="1 2">
    <name type="scientific">Microcoleus asticus IPMA8</name>
    <dbReference type="NCBI Taxonomy" id="2563858"/>
    <lineage>
        <taxon>Bacteria</taxon>
        <taxon>Bacillati</taxon>
        <taxon>Cyanobacteriota</taxon>
        <taxon>Cyanophyceae</taxon>
        <taxon>Oscillatoriophycideae</taxon>
        <taxon>Oscillatoriales</taxon>
        <taxon>Microcoleaceae</taxon>
        <taxon>Microcoleus</taxon>
        <taxon>Microcoleus asticus</taxon>
    </lineage>
</organism>
<comment type="caution">
    <text evidence="1">The sequence shown here is derived from an EMBL/GenBank/DDBJ whole genome shotgun (WGS) entry which is preliminary data.</text>
</comment>
<evidence type="ECO:0000313" key="1">
    <source>
        <dbReference type="EMBL" id="NQE35212.1"/>
    </source>
</evidence>
<dbReference type="RefSeq" id="WP_172188428.1">
    <property type="nucleotide sequence ID" value="NZ_CAWPPK010000262.1"/>
</dbReference>
<dbReference type="Proteomes" id="UP000702425">
    <property type="component" value="Unassembled WGS sequence"/>
</dbReference>
<gene>
    <name evidence="1" type="ORF">E5S67_02942</name>
</gene>
<dbReference type="EMBL" id="SRRZ01000049">
    <property type="protein sequence ID" value="NQE35212.1"/>
    <property type="molecule type" value="Genomic_DNA"/>
</dbReference>
<sequence>MEVETTPWYETRSLISPQIEMLQEDGMIQYKKSFLKSESPKSATLKPRFIHYNVNYVKYCLLKEFYQLLFDGVRQDVFKEDEPNQLIYLIGDAITEFTQYCREQSLEENPQELFRTFCKIHLLI</sequence>
<reference evidence="1 2" key="1">
    <citation type="journal article" date="2020" name="Sci. Rep.">
        <title>A novel cyanobacterial geosmin producer, revising GeoA distribution and dispersion patterns in Bacteria.</title>
        <authorList>
            <person name="Churro C."/>
            <person name="Semedo-Aguiar A.P."/>
            <person name="Silva A.D."/>
            <person name="Pereira-Leal J.B."/>
            <person name="Leite R.B."/>
        </authorList>
    </citation>
    <scope>NUCLEOTIDE SEQUENCE [LARGE SCALE GENOMIC DNA]</scope>
    <source>
        <strain evidence="1 2">IPMA8</strain>
    </source>
</reference>